<feature type="compositionally biased region" description="Low complexity" evidence="10">
    <location>
        <begin position="491"/>
        <end position="505"/>
    </location>
</feature>
<dbReference type="GO" id="GO:0005524">
    <property type="term" value="F:ATP binding"/>
    <property type="evidence" value="ECO:0007669"/>
    <property type="project" value="UniProtKB-KW"/>
</dbReference>
<feature type="compositionally biased region" description="Low complexity" evidence="10">
    <location>
        <begin position="404"/>
        <end position="441"/>
    </location>
</feature>
<evidence type="ECO:0000256" key="4">
    <source>
        <dbReference type="ARBA" id="ARBA00022679"/>
    </source>
</evidence>
<dbReference type="PANTHER" id="PTHR47907">
    <property type="entry name" value="PROTEIN KINASE DOMAIN-CONTAINING PROTEIN"/>
    <property type="match status" value="1"/>
</dbReference>
<evidence type="ECO:0000256" key="3">
    <source>
        <dbReference type="ARBA" id="ARBA00022553"/>
    </source>
</evidence>
<protein>
    <recommendedName>
        <fullName evidence="1">non-specific serine/threonine protein kinase</fullName>
        <ecNumber evidence="1">2.7.11.1</ecNumber>
    </recommendedName>
</protein>
<reference evidence="12" key="1">
    <citation type="journal article" date="2010" name="Science">
        <title>The genome of the Western clawed frog Xenopus tropicalis.</title>
        <authorList>
            <person name="Hellsten U."/>
            <person name="Harland R.M."/>
            <person name="Gilchrist M.J."/>
            <person name="Hendrix D."/>
            <person name="Jurka J."/>
            <person name="Kapitonov V."/>
            <person name="Ovcharenko I."/>
            <person name="Putnam N.H."/>
            <person name="Shu S."/>
            <person name="Taher L."/>
            <person name="Blitz I.L."/>
            <person name="Blumberg B."/>
            <person name="Dichmann D.S."/>
            <person name="Dubchak I."/>
            <person name="Amaya E."/>
            <person name="Detter J.C."/>
            <person name="Fletcher R."/>
            <person name="Gerhard D.S."/>
            <person name="Goodstein D."/>
            <person name="Graves T."/>
            <person name="Grigoriev I.V."/>
            <person name="Grimwood J."/>
            <person name="Kawashima T."/>
            <person name="Lindquist E."/>
            <person name="Lucas S.M."/>
            <person name="Mead P.E."/>
            <person name="Mitros T."/>
            <person name="Ogino H."/>
            <person name="Ohta Y."/>
            <person name="Poliakov A.V."/>
            <person name="Pollet N."/>
            <person name="Robert J."/>
            <person name="Salamov A."/>
            <person name="Sater A.K."/>
            <person name="Schmutz J."/>
            <person name="Terry A."/>
            <person name="Vize P.D."/>
            <person name="Warren W.C."/>
            <person name="Wells D."/>
            <person name="Wills A."/>
            <person name="Wilson R.K."/>
            <person name="Zimmerman L.B."/>
            <person name="Zorn A.M."/>
            <person name="Grainger R."/>
            <person name="Grammer T."/>
            <person name="Khokha M.K."/>
            <person name="Richardson P.M."/>
            <person name="Rokhsar D.S."/>
        </authorList>
    </citation>
    <scope>NUCLEOTIDE SEQUENCE [LARGE SCALE GENOMIC DNA]</scope>
    <source>
        <strain evidence="12">Nigerian</strain>
    </source>
</reference>
<feature type="region of interest" description="Disordered" evidence="10">
    <location>
        <begin position="491"/>
        <end position="549"/>
    </location>
</feature>
<evidence type="ECO:0000256" key="1">
    <source>
        <dbReference type="ARBA" id="ARBA00012513"/>
    </source>
</evidence>
<dbReference type="HOGENOM" id="CLU_048749_1_1_1"/>
<keyword evidence="2" id="KW-0723">Serine/threonine-protein kinase</keyword>
<dbReference type="Gene3D" id="1.10.510.10">
    <property type="entry name" value="Transferase(Phosphotransferase) domain 1"/>
    <property type="match status" value="1"/>
</dbReference>
<keyword evidence="7" id="KW-0067">ATP-binding</keyword>
<evidence type="ECO:0000256" key="6">
    <source>
        <dbReference type="ARBA" id="ARBA00022777"/>
    </source>
</evidence>
<reference evidence="12" key="2">
    <citation type="submission" date="2011-08" db="UniProtKB">
        <authorList>
            <consortium name="Ensembl"/>
        </authorList>
    </citation>
    <scope>IDENTIFICATION</scope>
</reference>
<dbReference type="Xenbase" id="XB-GENE-6087368">
    <property type="gene designation" value="tmem120b"/>
</dbReference>
<dbReference type="EC" id="2.7.11.1" evidence="1"/>
<evidence type="ECO:0000313" key="12">
    <source>
        <dbReference type="Ensembl" id="ENSXETP00000008133"/>
    </source>
</evidence>
<dbReference type="Pfam" id="PF00069">
    <property type="entry name" value="Pkinase"/>
    <property type="match status" value="1"/>
</dbReference>
<feature type="compositionally biased region" description="Pro residues" evidence="10">
    <location>
        <begin position="506"/>
        <end position="517"/>
    </location>
</feature>
<dbReference type="Ensembl" id="ENSXETT00000008133">
    <property type="protein sequence ID" value="ENSXETP00000008133"/>
    <property type="gene ID" value="ENSXETG00000003756"/>
</dbReference>
<evidence type="ECO:0000256" key="7">
    <source>
        <dbReference type="ARBA" id="ARBA00022840"/>
    </source>
</evidence>
<keyword evidence="6" id="KW-0418">Kinase</keyword>
<keyword evidence="4" id="KW-0808">Transferase</keyword>
<feature type="domain" description="Protein kinase" evidence="11">
    <location>
        <begin position="42"/>
        <end position="324"/>
    </location>
</feature>
<dbReference type="FunFam" id="1.10.510.10:FF:000072">
    <property type="entry name" value="AP2 associated kinase 1"/>
    <property type="match status" value="1"/>
</dbReference>
<dbReference type="GeneTree" id="ENSGT00390000007848"/>
<keyword evidence="3" id="KW-0597">Phosphoprotein</keyword>
<feature type="region of interest" description="Disordered" evidence="10">
    <location>
        <begin position="337"/>
        <end position="454"/>
    </location>
</feature>
<accession>G1K3B2</accession>
<dbReference type="InterPro" id="IPR008271">
    <property type="entry name" value="Ser/Thr_kinase_AS"/>
</dbReference>
<dbReference type="Bgee" id="ENSXETG00000003756">
    <property type="expression patterns" value="Expressed in egg cell and 18 other cell types or tissues"/>
</dbReference>
<evidence type="ECO:0000256" key="9">
    <source>
        <dbReference type="ARBA" id="ARBA00048679"/>
    </source>
</evidence>
<dbReference type="SMART" id="SM00220">
    <property type="entry name" value="S_TKc"/>
    <property type="match status" value="1"/>
</dbReference>
<dbReference type="CDD" id="cd14037">
    <property type="entry name" value="STKc_NAK_like"/>
    <property type="match status" value="1"/>
</dbReference>
<dbReference type="GO" id="GO:0004674">
    <property type="term" value="F:protein serine/threonine kinase activity"/>
    <property type="evidence" value="ECO:0007669"/>
    <property type="project" value="UniProtKB-KW"/>
</dbReference>
<evidence type="ECO:0000256" key="10">
    <source>
        <dbReference type="SAM" id="MobiDB-lite"/>
    </source>
</evidence>
<evidence type="ECO:0000256" key="8">
    <source>
        <dbReference type="ARBA" id="ARBA00047899"/>
    </source>
</evidence>
<dbReference type="AlphaFoldDB" id="G1K3B2"/>
<dbReference type="SUPFAM" id="SSF56112">
    <property type="entry name" value="Protein kinase-like (PK-like)"/>
    <property type="match status" value="1"/>
</dbReference>
<comment type="catalytic activity">
    <reaction evidence="9">
        <text>L-seryl-[protein] + ATP = O-phospho-L-seryl-[protein] + ADP + H(+)</text>
        <dbReference type="Rhea" id="RHEA:17989"/>
        <dbReference type="Rhea" id="RHEA-COMP:9863"/>
        <dbReference type="Rhea" id="RHEA-COMP:11604"/>
        <dbReference type="ChEBI" id="CHEBI:15378"/>
        <dbReference type="ChEBI" id="CHEBI:29999"/>
        <dbReference type="ChEBI" id="CHEBI:30616"/>
        <dbReference type="ChEBI" id="CHEBI:83421"/>
        <dbReference type="ChEBI" id="CHEBI:456216"/>
        <dbReference type="EC" id="2.7.11.1"/>
    </reaction>
</comment>
<dbReference type="PRINTS" id="PR01217">
    <property type="entry name" value="PRICHEXTENSN"/>
</dbReference>
<evidence type="ECO:0000256" key="5">
    <source>
        <dbReference type="ARBA" id="ARBA00022741"/>
    </source>
</evidence>
<name>G1K3B2_XENTR</name>
<proteinExistence type="predicted"/>
<keyword evidence="5" id="KW-0547">Nucleotide-binding</keyword>
<dbReference type="PANTHER" id="PTHR47907:SF5">
    <property type="entry name" value="AP2 ASSOCIATED KINASE 1"/>
    <property type="match status" value="1"/>
</dbReference>
<evidence type="ECO:0000259" key="11">
    <source>
        <dbReference type="PROSITE" id="PS50011"/>
    </source>
</evidence>
<dbReference type="InterPro" id="IPR051744">
    <property type="entry name" value="AP2_assoc_SerThr_kinase"/>
</dbReference>
<dbReference type="PROSITE" id="PS50011">
    <property type="entry name" value="PROTEIN_KINASE_DOM"/>
    <property type="match status" value="1"/>
</dbReference>
<dbReference type="PROSITE" id="PS00108">
    <property type="entry name" value="PROTEIN_KINASE_ST"/>
    <property type="match status" value="1"/>
</dbReference>
<dbReference type="InterPro" id="IPR000719">
    <property type="entry name" value="Prot_kinase_dom"/>
</dbReference>
<dbReference type="InterPro" id="IPR011009">
    <property type="entry name" value="Kinase-like_dom_sf"/>
</dbReference>
<organism evidence="12">
    <name type="scientific">Xenopus tropicalis</name>
    <name type="common">Western clawed frog</name>
    <name type="synonym">Silurana tropicalis</name>
    <dbReference type="NCBI Taxonomy" id="8364"/>
    <lineage>
        <taxon>Eukaryota</taxon>
        <taxon>Metazoa</taxon>
        <taxon>Chordata</taxon>
        <taxon>Craniata</taxon>
        <taxon>Vertebrata</taxon>
        <taxon>Euteleostomi</taxon>
        <taxon>Amphibia</taxon>
        <taxon>Batrachia</taxon>
        <taxon>Anura</taxon>
        <taxon>Pipoidea</taxon>
        <taxon>Pipidae</taxon>
        <taxon>Xenopodinae</taxon>
        <taxon>Xenopus</taxon>
        <taxon>Silurana</taxon>
    </lineage>
</organism>
<comment type="catalytic activity">
    <reaction evidence="8">
        <text>L-threonyl-[protein] + ATP = O-phospho-L-threonyl-[protein] + ADP + H(+)</text>
        <dbReference type="Rhea" id="RHEA:46608"/>
        <dbReference type="Rhea" id="RHEA-COMP:11060"/>
        <dbReference type="Rhea" id="RHEA-COMP:11605"/>
        <dbReference type="ChEBI" id="CHEBI:15378"/>
        <dbReference type="ChEBI" id="CHEBI:30013"/>
        <dbReference type="ChEBI" id="CHEBI:30616"/>
        <dbReference type="ChEBI" id="CHEBI:61977"/>
        <dbReference type="ChEBI" id="CHEBI:456216"/>
        <dbReference type="EC" id="2.7.11.1"/>
    </reaction>
</comment>
<gene>
    <name evidence="12" type="primary">tmem120b</name>
</gene>
<dbReference type="ExpressionAtlas" id="G1K3B2">
    <property type="expression patterns" value="baseline"/>
</dbReference>
<sequence>MKKFFDSRRELVGSGSGVGGGSSSGLGTGYIGRVFTIGRHQVTVDEVLAEGGFALVFLVRTSNGMRRALKRMYVNNEHDLQVCKREIQIMRDLSGHKNIVGYIDSSINSVSSGDVWEVLILMDYCRGGQVVNLMNQRLQTGFTESEVLQIFCDTCEAVARLHQCKTPIIHRDLKVENILLHDRGHYVLCDFGSATNKCQNPQTEGVTAVEDEIKKYTTLSYRAPEMVNLYSGKMITTKADIWALGCLLYKLCFFTLPFGESQVSICDGNFTIPDNSRYSQDMHCLIRYMLEPDPDKRPDIYQVSYFSFKLAKRECPVQNVHDAVIPVKLPEPIKAGEAAAKKTQPKARLTDPVPTTETSIAPRQRPKPGQPQPNPGMLPIQPALTPRKRAMAQPANPSPGMCLSSPNPAAVAPAVRPSVQTQPKAAQPAAQVPTPVTTTPQPATPQAPPAAVQSALTQQQQQLYLKQQLMQQQQQQAAAYYQQQQQQQMLQAQQVRQPAPLKTPQKPQPPTAPPSSAPPTAAGQKLGSLTPPSSPKTQRGGHRRILSDVTHSAVFGVPASKSTQLLQAAAAEANLNKSKGKQIIQKPKK</sequence>
<evidence type="ECO:0000256" key="2">
    <source>
        <dbReference type="ARBA" id="ARBA00022527"/>
    </source>
</evidence>